<dbReference type="Pfam" id="PF13310">
    <property type="entry name" value="Virulence_RhuM"/>
    <property type="match status" value="1"/>
</dbReference>
<evidence type="ECO:0000313" key="3">
    <source>
        <dbReference type="Proteomes" id="UP000244223"/>
    </source>
</evidence>
<dbReference type="InterPro" id="IPR053737">
    <property type="entry name" value="Type_II_TA_Toxin"/>
</dbReference>
<gene>
    <name evidence="2" type="ORF">C8N29_101368</name>
</gene>
<dbReference type="OrthoDB" id="9775494at2"/>
<dbReference type="PANTHER" id="PTHR35810:SF1">
    <property type="entry name" value="CYTOPLASMIC PROTEIN"/>
    <property type="match status" value="1"/>
</dbReference>
<dbReference type="InterPro" id="IPR036597">
    <property type="entry name" value="Fido-like_dom_sf"/>
</dbReference>
<dbReference type="EMBL" id="QAON01000001">
    <property type="protein sequence ID" value="PTQ91295.1"/>
    <property type="molecule type" value="Genomic_DNA"/>
</dbReference>
<comment type="caution">
    <text evidence="2">The sequence shown here is derived from an EMBL/GenBank/DDBJ whole genome shotgun (WGS) entry which is preliminary data.</text>
</comment>
<keyword evidence="3" id="KW-1185">Reference proteome</keyword>
<reference evidence="2 3" key="1">
    <citation type="submission" date="2018-04" db="EMBL/GenBank/DDBJ databases">
        <title>Genomic Encyclopedia of Archaeal and Bacterial Type Strains, Phase II (KMG-II): from individual species to whole genera.</title>
        <authorList>
            <person name="Goeker M."/>
        </authorList>
    </citation>
    <scope>NUCLEOTIDE SEQUENCE [LARGE SCALE GENOMIC DNA]</scope>
    <source>
        <strain evidence="2 3">DSM 5822</strain>
    </source>
</reference>
<name>A0A2T5J3V5_9GAMM</name>
<dbReference type="AlphaFoldDB" id="A0A2T5J3V5"/>
<dbReference type="SUPFAM" id="SSF140931">
    <property type="entry name" value="Fic-like"/>
    <property type="match status" value="1"/>
</dbReference>
<dbReference type="Gene3D" id="1.20.120.1870">
    <property type="entry name" value="Fic/DOC protein, Fido domain"/>
    <property type="match status" value="1"/>
</dbReference>
<feature type="domain" description="Fido" evidence="1">
    <location>
        <begin position="152"/>
        <end position="317"/>
    </location>
</feature>
<dbReference type="Proteomes" id="UP000244223">
    <property type="component" value="Unassembled WGS sequence"/>
</dbReference>
<dbReference type="PANTHER" id="PTHR35810">
    <property type="entry name" value="CYTOPLASMIC PROTEIN-RELATED"/>
    <property type="match status" value="1"/>
</dbReference>
<dbReference type="Pfam" id="PF02661">
    <property type="entry name" value="Fic"/>
    <property type="match status" value="1"/>
</dbReference>
<dbReference type="RefSeq" id="WP_107864309.1">
    <property type="nucleotide sequence ID" value="NZ_QAON01000001.1"/>
</dbReference>
<evidence type="ECO:0000313" key="2">
    <source>
        <dbReference type="EMBL" id="PTQ91295.1"/>
    </source>
</evidence>
<accession>A0A2T5J3V5</accession>
<protein>
    <submittedName>
        <fullName evidence="2">Fic/DOC family protein</fullName>
    </submittedName>
</protein>
<evidence type="ECO:0000259" key="1">
    <source>
        <dbReference type="PROSITE" id="PS51459"/>
    </source>
</evidence>
<sequence length="328" mass="36796">MSDIAIYTNSSGHVEVTIEQDSVWLNLNQLSLLFQRDKSVISRHIRNIFIEHELERVSVVANFATTANDGKNYQVEHFNLDVIISIGYRVKSQEGVRFRQWATHLLKQHLTQGYTINQQRLQENSHALEAALRLVKRTAESQALTLEAGRGLVDIITRYTHTFLWLQRYDEGLLSEPTGTMGGQLAPLDVARHAISVLKSDLIAKGEASPLFGIERDEGLAAIWGNLEQSVFGEAAYPSIEAKAAHLLYFIIKNHPLTDGNKRTAAFLFVDFLHRNQRLFDENGTPIINDIGLAALALLVAESRPDDKDILIKLIMTMLSTATLRTTP</sequence>
<organism evidence="2 3">
    <name type="scientific">Agitococcus lubricus</name>
    <dbReference type="NCBI Taxonomy" id="1077255"/>
    <lineage>
        <taxon>Bacteria</taxon>
        <taxon>Pseudomonadati</taxon>
        <taxon>Pseudomonadota</taxon>
        <taxon>Gammaproteobacteria</taxon>
        <taxon>Moraxellales</taxon>
        <taxon>Moraxellaceae</taxon>
        <taxon>Agitococcus</taxon>
    </lineage>
</organism>
<dbReference type="InterPro" id="IPR003812">
    <property type="entry name" value="Fido"/>
</dbReference>
<dbReference type="InterPro" id="IPR011204">
    <property type="entry name" value="Virulence_RhuM-like"/>
</dbReference>
<dbReference type="PROSITE" id="PS51459">
    <property type="entry name" value="FIDO"/>
    <property type="match status" value="1"/>
</dbReference>
<proteinExistence type="predicted"/>